<dbReference type="Proteomes" id="UP000682733">
    <property type="component" value="Unassembled WGS sequence"/>
</dbReference>
<dbReference type="GO" id="GO:0005829">
    <property type="term" value="C:cytosol"/>
    <property type="evidence" value="ECO:0007669"/>
    <property type="project" value="TreeGrafter"/>
</dbReference>
<sequence length="462" mass="52701">MIIMEGLPTEYDVIVIGTGMVESILAAAFARCGKSVLHLDTQTVTTNTEEVAEEPKKSVVTADDLLKQSRKYNIDLAPKLYYSTGGIIDLLIQSNVGKYCEFKLVSRLLREKNEQLETVPCSRADVFNTNEINLMEKRLLMKVLTLCLNYDKKKDELKDELETPFIDFLKKQKLDDNLSRLILTSIAIVDNQATTTECQRNLLFTSFFNYQGLVGAKRFLNSIGRYGNSPFLYPLYGTGEMSQCFCRCTGIVTESSDHYRSKHVICNKAFLMNYLDKSNTKVVKRTVLFTNRSIKSSVKEEITFLRLNNSNEQGITVIEAGNTSGCAPEDLYDFTRENILGQFTYDQIDTYNMNMTEQQEIPNLFLTHGPDATIHFDQVIDTAKNIFSIVCQNGEEFLPRAPDPDDIIIESESTENNSITKFDDESKNDDTNVVQEHLDETIIKNETQMFLYYISIIIFRFI</sequence>
<protein>
    <recommendedName>
        <fullName evidence="5">Rab proteins geranylgeranyltransferase component A</fullName>
    </recommendedName>
</protein>
<dbReference type="Gene3D" id="3.50.50.60">
    <property type="entry name" value="FAD/NAD(P)-binding domain"/>
    <property type="match status" value="2"/>
</dbReference>
<evidence type="ECO:0000313" key="4">
    <source>
        <dbReference type="Proteomes" id="UP000682733"/>
    </source>
</evidence>
<dbReference type="AlphaFoldDB" id="A0A8S2NRT1"/>
<dbReference type="PRINTS" id="PR00891">
    <property type="entry name" value="RABGDIREP"/>
</dbReference>
<dbReference type="GO" id="GO:0005968">
    <property type="term" value="C:Rab-protein geranylgeranyltransferase complex"/>
    <property type="evidence" value="ECO:0007669"/>
    <property type="project" value="TreeGrafter"/>
</dbReference>
<comment type="caution">
    <text evidence="3">The sequence shown here is derived from an EMBL/GenBank/DDBJ whole genome shotgun (WGS) entry which is preliminary data.</text>
</comment>
<reference evidence="3" key="1">
    <citation type="submission" date="2021-02" db="EMBL/GenBank/DDBJ databases">
        <authorList>
            <person name="Nowell W R."/>
        </authorList>
    </citation>
    <scope>NUCLEOTIDE SEQUENCE</scope>
</reference>
<dbReference type="Gene3D" id="3.30.519.10">
    <property type="entry name" value="Guanine Nucleotide Dissociation Inhibitor, domain 2"/>
    <property type="match status" value="2"/>
</dbReference>
<name>A0A8S2NRT1_9BILA</name>
<proteinExistence type="inferred from homology"/>
<comment type="similarity">
    <text evidence="1">Belongs to the Rab GDI family.</text>
</comment>
<dbReference type="EMBL" id="CAJOBA010035976">
    <property type="protein sequence ID" value="CAF4014479.1"/>
    <property type="molecule type" value="Genomic_DNA"/>
</dbReference>
<dbReference type="PANTHER" id="PTHR11787">
    <property type="entry name" value="RAB GDP-DISSOCIATION INHIBITOR"/>
    <property type="match status" value="1"/>
</dbReference>
<dbReference type="EMBL" id="CAJNOK010014442">
    <property type="protein sequence ID" value="CAF1204963.1"/>
    <property type="molecule type" value="Genomic_DNA"/>
</dbReference>
<evidence type="ECO:0000313" key="3">
    <source>
        <dbReference type="EMBL" id="CAF4014479.1"/>
    </source>
</evidence>
<dbReference type="InterPro" id="IPR018203">
    <property type="entry name" value="GDP_dissociation_inhibitor"/>
</dbReference>
<evidence type="ECO:0000313" key="2">
    <source>
        <dbReference type="EMBL" id="CAF1204963.1"/>
    </source>
</evidence>
<dbReference type="InterPro" id="IPR036188">
    <property type="entry name" value="FAD/NAD-bd_sf"/>
</dbReference>
<evidence type="ECO:0000256" key="1">
    <source>
        <dbReference type="ARBA" id="ARBA00005593"/>
    </source>
</evidence>
<accession>A0A8S2NRT1</accession>
<gene>
    <name evidence="2" type="ORF">OVA965_LOCUS24168</name>
    <name evidence="3" type="ORF">TMI583_LOCUS24890</name>
</gene>
<organism evidence="3 4">
    <name type="scientific">Didymodactylos carnosus</name>
    <dbReference type="NCBI Taxonomy" id="1234261"/>
    <lineage>
        <taxon>Eukaryota</taxon>
        <taxon>Metazoa</taxon>
        <taxon>Spiralia</taxon>
        <taxon>Gnathifera</taxon>
        <taxon>Rotifera</taxon>
        <taxon>Eurotatoria</taxon>
        <taxon>Bdelloidea</taxon>
        <taxon>Philodinida</taxon>
        <taxon>Philodinidae</taxon>
        <taxon>Didymodactylos</taxon>
    </lineage>
</organism>
<evidence type="ECO:0008006" key="5">
    <source>
        <dbReference type="Google" id="ProtNLM"/>
    </source>
</evidence>
<dbReference type="GO" id="GO:0005634">
    <property type="term" value="C:nucleus"/>
    <property type="evidence" value="ECO:0007669"/>
    <property type="project" value="TreeGrafter"/>
</dbReference>
<dbReference type="GO" id="GO:0016192">
    <property type="term" value="P:vesicle-mediated transport"/>
    <property type="evidence" value="ECO:0007669"/>
    <property type="project" value="TreeGrafter"/>
</dbReference>
<dbReference type="PANTHER" id="PTHR11787:SF4">
    <property type="entry name" value="CHM, RAB ESCORT PROTEIN 1"/>
    <property type="match status" value="1"/>
</dbReference>
<dbReference type="Pfam" id="PF00996">
    <property type="entry name" value="GDI"/>
    <property type="match status" value="1"/>
</dbReference>
<dbReference type="SUPFAM" id="SSF51905">
    <property type="entry name" value="FAD/NAD(P)-binding domain"/>
    <property type="match status" value="1"/>
</dbReference>
<dbReference type="GO" id="GO:0007264">
    <property type="term" value="P:small GTPase-mediated signal transduction"/>
    <property type="evidence" value="ECO:0007669"/>
    <property type="project" value="InterPro"/>
</dbReference>
<dbReference type="Proteomes" id="UP000677228">
    <property type="component" value="Unassembled WGS sequence"/>
</dbReference>
<dbReference type="GO" id="GO:0005092">
    <property type="term" value="F:GDP-dissociation inhibitor activity"/>
    <property type="evidence" value="ECO:0007669"/>
    <property type="project" value="InterPro"/>
</dbReference>
<feature type="non-terminal residue" evidence="3">
    <location>
        <position position="1"/>
    </location>
</feature>